<accession>A0A9W4WJX5</accession>
<name>A0A9W4WJX5_9GLOM</name>
<dbReference type="OrthoDB" id="2332627at2759"/>
<sequence length="498" mass="58078">MSYIQPRIGIFCAIPFLFSQHPSQPTVISSLTETRVNGSVHSTENSKKKSIPSFVPQTIETNQPVVDREIIVVSDSESDTETRSPVVSRKAKGKEKATVDDINKNLEDSASIIVDQTQTSNDSVNRSNVLVNDNNQYVNIDPLSNVTSTFTRENKAYTNKKSLLDGYASMSNKEIPSFFQNVNPVRIFLYILENHNSIVELFDIIVDFARIYLEIYGEDKRMISNLHDPQPLISDLMLCLKLKTRDDLYMEKSKRFKQVELLARKAIEMIEQLNDTGEMKGLKGYKKAFTSKRKNDEGENSQEKRIKQHHDSSDDEKRSEQRKRELQERKERAIEIVKIKWKEIEQQRKLQKTMFRVPPSRRLDHPSMPSLSNFTSYDIRFSQPRKNLNDSDDEQFVELLAEPLHDLMTAQAVYGSFEHFTPFKMSKAVGRCKISKIFPFNIHERKEYCKQLYRQYINTDMDSTAKSLERWFNSLILQSTNLEHVNRYMAQFQQNMHW</sequence>
<gene>
    <name evidence="2" type="ORF">FWILDA_LOCUS2914</name>
</gene>
<evidence type="ECO:0000313" key="2">
    <source>
        <dbReference type="EMBL" id="CAI2167121.1"/>
    </source>
</evidence>
<dbReference type="EMBL" id="CAMKVN010000361">
    <property type="protein sequence ID" value="CAI2167121.1"/>
    <property type="molecule type" value="Genomic_DNA"/>
</dbReference>
<comment type="caution">
    <text evidence="2">The sequence shown here is derived from an EMBL/GenBank/DDBJ whole genome shotgun (WGS) entry which is preliminary data.</text>
</comment>
<evidence type="ECO:0000313" key="3">
    <source>
        <dbReference type="Proteomes" id="UP001153678"/>
    </source>
</evidence>
<dbReference type="Proteomes" id="UP001153678">
    <property type="component" value="Unassembled WGS sequence"/>
</dbReference>
<protein>
    <submittedName>
        <fullName evidence="2">6049_t:CDS:1</fullName>
    </submittedName>
</protein>
<dbReference type="AlphaFoldDB" id="A0A9W4WJX5"/>
<feature type="region of interest" description="Disordered" evidence="1">
    <location>
        <begin position="290"/>
        <end position="328"/>
    </location>
</feature>
<organism evidence="2 3">
    <name type="scientific">Funneliformis geosporum</name>
    <dbReference type="NCBI Taxonomy" id="1117311"/>
    <lineage>
        <taxon>Eukaryota</taxon>
        <taxon>Fungi</taxon>
        <taxon>Fungi incertae sedis</taxon>
        <taxon>Mucoromycota</taxon>
        <taxon>Glomeromycotina</taxon>
        <taxon>Glomeromycetes</taxon>
        <taxon>Glomerales</taxon>
        <taxon>Glomeraceae</taxon>
        <taxon>Funneliformis</taxon>
    </lineage>
</organism>
<proteinExistence type="predicted"/>
<reference evidence="2" key="1">
    <citation type="submission" date="2022-08" db="EMBL/GenBank/DDBJ databases">
        <authorList>
            <person name="Kallberg Y."/>
            <person name="Tangrot J."/>
            <person name="Rosling A."/>
        </authorList>
    </citation>
    <scope>NUCLEOTIDE SEQUENCE</scope>
    <source>
        <strain evidence="2">Wild A</strain>
    </source>
</reference>
<keyword evidence="3" id="KW-1185">Reference proteome</keyword>
<feature type="compositionally biased region" description="Basic and acidic residues" evidence="1">
    <location>
        <begin position="293"/>
        <end position="328"/>
    </location>
</feature>
<evidence type="ECO:0000256" key="1">
    <source>
        <dbReference type="SAM" id="MobiDB-lite"/>
    </source>
</evidence>